<dbReference type="VEuPathDB" id="FungiDB:A1O9_13151"/>
<dbReference type="OrthoDB" id="4364447at2759"/>
<dbReference type="EMBL" id="AMGV01000093">
    <property type="protein sequence ID" value="KEF50799.1"/>
    <property type="molecule type" value="Genomic_DNA"/>
</dbReference>
<dbReference type="STRING" id="1182545.A0A072NSI6"/>
<gene>
    <name evidence="1" type="ORF">A1O9_13151</name>
</gene>
<name>A0A072NSI6_9EURO</name>
<evidence type="ECO:0000313" key="2">
    <source>
        <dbReference type="Proteomes" id="UP000027920"/>
    </source>
</evidence>
<dbReference type="GeneID" id="25288042"/>
<sequence length="353" mass="40220">MELNVVLAPGQYWESRLRARLTELVKQKFEGHPNVRPDDTEVVVSMTGRSQQKLVKRFPGIDVDWSVIQTRLEAWSDFLRSGKGLRVILSFNYIQVGLPVTNVGGKRGEKRGRVSTSDQMRNEMNQRVEAEQITFGRSNWQKVPHCWIDPAGKKHYRLLTHHLKELVSFVERQNKLETHDDVPPSIRQQLYAEEQQRHDRKLGKISGNPSGSSAVTINILPSHAQQATLVNGQTRSIGLVQVNDLSLDEDLSIDGPRDVAVKDFSTWLQAQYQDPSYQKEVQKAEKAMLDEGFGLLQIYGDRNKEFLASKGVKRGVADSFMNDIPIWNKRRRANRTQVEGDEHIETGDSPWAV</sequence>
<dbReference type="AlphaFoldDB" id="A0A072NSI6"/>
<dbReference type="HOGENOM" id="CLU_037030_1_0_1"/>
<protein>
    <submittedName>
        <fullName evidence="1">Uncharacterized protein</fullName>
    </submittedName>
</protein>
<evidence type="ECO:0000313" key="1">
    <source>
        <dbReference type="EMBL" id="KEF50799.1"/>
    </source>
</evidence>
<organism evidence="1 2">
    <name type="scientific">Exophiala aquamarina CBS 119918</name>
    <dbReference type="NCBI Taxonomy" id="1182545"/>
    <lineage>
        <taxon>Eukaryota</taxon>
        <taxon>Fungi</taxon>
        <taxon>Dikarya</taxon>
        <taxon>Ascomycota</taxon>
        <taxon>Pezizomycotina</taxon>
        <taxon>Eurotiomycetes</taxon>
        <taxon>Chaetothyriomycetidae</taxon>
        <taxon>Chaetothyriales</taxon>
        <taxon>Herpotrichiellaceae</taxon>
        <taxon>Exophiala</taxon>
    </lineage>
</organism>
<reference evidence="1 2" key="1">
    <citation type="submission" date="2013-03" db="EMBL/GenBank/DDBJ databases">
        <title>The Genome Sequence of Exophiala aquamarina CBS 119918.</title>
        <authorList>
            <consortium name="The Broad Institute Genomics Platform"/>
            <person name="Cuomo C."/>
            <person name="de Hoog S."/>
            <person name="Gorbushina A."/>
            <person name="Walker B."/>
            <person name="Young S.K."/>
            <person name="Zeng Q."/>
            <person name="Gargeya S."/>
            <person name="Fitzgerald M."/>
            <person name="Haas B."/>
            <person name="Abouelleil A."/>
            <person name="Allen A.W."/>
            <person name="Alvarado L."/>
            <person name="Arachchi H.M."/>
            <person name="Berlin A.M."/>
            <person name="Chapman S.B."/>
            <person name="Gainer-Dewar J."/>
            <person name="Goldberg J."/>
            <person name="Griggs A."/>
            <person name="Gujja S."/>
            <person name="Hansen M."/>
            <person name="Howarth C."/>
            <person name="Imamovic A."/>
            <person name="Ireland A."/>
            <person name="Larimer J."/>
            <person name="McCowan C."/>
            <person name="Murphy C."/>
            <person name="Pearson M."/>
            <person name="Poon T.W."/>
            <person name="Priest M."/>
            <person name="Roberts A."/>
            <person name="Saif S."/>
            <person name="Shea T."/>
            <person name="Sisk P."/>
            <person name="Sykes S."/>
            <person name="Wortman J."/>
            <person name="Nusbaum C."/>
            <person name="Birren B."/>
        </authorList>
    </citation>
    <scope>NUCLEOTIDE SEQUENCE [LARGE SCALE GENOMIC DNA]</scope>
    <source>
        <strain evidence="1 2">CBS 119918</strain>
    </source>
</reference>
<dbReference type="RefSeq" id="XP_013253389.1">
    <property type="nucleotide sequence ID" value="XM_013397935.1"/>
</dbReference>
<accession>A0A072NSI6</accession>
<dbReference type="Proteomes" id="UP000027920">
    <property type="component" value="Unassembled WGS sequence"/>
</dbReference>
<keyword evidence="2" id="KW-1185">Reference proteome</keyword>
<comment type="caution">
    <text evidence="1">The sequence shown here is derived from an EMBL/GenBank/DDBJ whole genome shotgun (WGS) entry which is preliminary data.</text>
</comment>
<proteinExistence type="predicted"/>